<dbReference type="InterPro" id="IPR006076">
    <property type="entry name" value="FAD-dep_OxRdtase"/>
</dbReference>
<dbReference type="PATRIC" id="fig|320778.3.peg.1495"/>
<dbReference type="RefSeq" id="WP_047884455.1">
    <property type="nucleotide sequence ID" value="NZ_CP071326.1"/>
</dbReference>
<keyword evidence="4" id="KW-1185">Reference proteome</keyword>
<dbReference type="EMBL" id="LDOU01000006">
    <property type="protein sequence ID" value="KLV10292.1"/>
    <property type="molecule type" value="Genomic_DNA"/>
</dbReference>
<dbReference type="OrthoDB" id="1401001at2"/>
<dbReference type="Proteomes" id="UP000035909">
    <property type="component" value="Unassembled WGS sequence"/>
</dbReference>
<sequence length="497" mass="55236">MKDQGFAADPQHSPLSVGIIGGGIAGSTIALRLAELGIEVELFEEGSSLVNGPPICHLHAGGNLYREISDEQCLTLLKQSIETLKVFPHTTNIRPTVVAIPQHDAGQPDALQPRLTQLQAAYRQLVNEDVGNRVLGNPEHYFKLYDRAAMELLRCQPNPVTPTRLDDWMIPVAKHLELDKFKYPMVLVQEYGWSVFRLAATANLALDRLPSCQVHTRSRVVKVNQEANLRWSIEFEQYDSASQQSQRLSTQVDYLVNACGFQTGVIDDLAKLKRQRLVEFKAAYVTRWLECEGVWPEVIFHGERGTPDGMAQLTPYPDGFFQLHGMTEDITLFREGLVASTPDSAQPKLAERFIRKLTTGWQTEDIHLRSQRAISHIARFVPAYESATIGGKPLFGAQQIPGDDATLRAADISFDGHRYARTEIVKASSALSAADSILEKLQRDGLITLKSGSESQKNAFPVTSSLSHHEVESKAIELAIEREYPEALAKTLSYPLA</sequence>
<reference evidence="3 4" key="1">
    <citation type="submission" date="2015-05" db="EMBL/GenBank/DDBJ databases">
        <title>Photobacterium galathea sp. nov.</title>
        <authorList>
            <person name="Machado H."/>
            <person name="Gram L."/>
        </authorList>
    </citation>
    <scope>NUCLEOTIDE SEQUENCE [LARGE SCALE GENOMIC DNA]</scope>
    <source>
        <strain evidence="3 4">DSM 22954</strain>
    </source>
</reference>
<gene>
    <name evidence="3" type="ORF">ABT57_06940</name>
</gene>
<evidence type="ECO:0000259" key="2">
    <source>
        <dbReference type="Pfam" id="PF01266"/>
    </source>
</evidence>
<evidence type="ECO:0000256" key="1">
    <source>
        <dbReference type="ARBA" id="ARBA00023002"/>
    </source>
</evidence>
<dbReference type="Gene3D" id="3.50.50.60">
    <property type="entry name" value="FAD/NAD(P)-binding domain"/>
    <property type="match status" value="1"/>
</dbReference>
<accession>A0A0J1K7H7</accession>
<keyword evidence="1" id="KW-0560">Oxidoreductase</keyword>
<dbReference type="STRING" id="320778.ABT57_06940"/>
<name>A0A0J1K7H7_9GAMM</name>
<evidence type="ECO:0000313" key="3">
    <source>
        <dbReference type="EMBL" id="KLV10292.1"/>
    </source>
</evidence>
<feature type="domain" description="FAD dependent oxidoreductase" evidence="2">
    <location>
        <begin position="17"/>
        <end position="343"/>
    </location>
</feature>
<evidence type="ECO:0000313" key="4">
    <source>
        <dbReference type="Proteomes" id="UP000035909"/>
    </source>
</evidence>
<dbReference type="GO" id="GO:0016491">
    <property type="term" value="F:oxidoreductase activity"/>
    <property type="evidence" value="ECO:0007669"/>
    <property type="project" value="UniProtKB-KW"/>
</dbReference>
<dbReference type="InterPro" id="IPR036188">
    <property type="entry name" value="FAD/NAD-bd_sf"/>
</dbReference>
<comment type="caution">
    <text evidence="3">The sequence shown here is derived from an EMBL/GenBank/DDBJ whole genome shotgun (WGS) entry which is preliminary data.</text>
</comment>
<organism evidence="3 4">
    <name type="scientific">Photobacterium ganghwense</name>
    <dbReference type="NCBI Taxonomy" id="320778"/>
    <lineage>
        <taxon>Bacteria</taxon>
        <taxon>Pseudomonadati</taxon>
        <taxon>Pseudomonadota</taxon>
        <taxon>Gammaproteobacteria</taxon>
        <taxon>Vibrionales</taxon>
        <taxon>Vibrionaceae</taxon>
        <taxon>Photobacterium</taxon>
    </lineage>
</organism>
<dbReference type="AlphaFoldDB" id="A0A0J1K7H7"/>
<dbReference type="SUPFAM" id="SSF51905">
    <property type="entry name" value="FAD/NAD(P)-binding domain"/>
    <property type="match status" value="1"/>
</dbReference>
<protein>
    <submittedName>
        <fullName evidence="3">Oxidoreductase</fullName>
    </submittedName>
</protein>
<dbReference type="Pfam" id="PF01266">
    <property type="entry name" value="DAO"/>
    <property type="match status" value="1"/>
</dbReference>
<proteinExistence type="predicted"/>